<reference evidence="2" key="1">
    <citation type="journal article" date="2022" name="IScience">
        <title>Evolution of zygomycete secretomes and the origins of terrestrial fungal ecologies.</title>
        <authorList>
            <person name="Chang Y."/>
            <person name="Wang Y."/>
            <person name="Mondo S."/>
            <person name="Ahrendt S."/>
            <person name="Andreopoulos W."/>
            <person name="Barry K."/>
            <person name="Beard J."/>
            <person name="Benny G.L."/>
            <person name="Blankenship S."/>
            <person name="Bonito G."/>
            <person name="Cuomo C."/>
            <person name="Desiro A."/>
            <person name="Gervers K.A."/>
            <person name="Hundley H."/>
            <person name="Kuo A."/>
            <person name="LaButti K."/>
            <person name="Lang B.F."/>
            <person name="Lipzen A."/>
            <person name="O'Donnell K."/>
            <person name="Pangilinan J."/>
            <person name="Reynolds N."/>
            <person name="Sandor L."/>
            <person name="Smith M.E."/>
            <person name="Tsang A."/>
            <person name="Grigoriev I.V."/>
            <person name="Stajich J.E."/>
            <person name="Spatafora J.W."/>
        </authorList>
    </citation>
    <scope>NUCLEOTIDE SEQUENCE</scope>
    <source>
        <strain evidence="2">RSA 2281</strain>
    </source>
</reference>
<dbReference type="CDD" id="cd01741">
    <property type="entry name" value="GATase1_1"/>
    <property type="match status" value="1"/>
</dbReference>
<dbReference type="PANTHER" id="PTHR42695:SF5">
    <property type="entry name" value="GLUTAMINE AMIDOTRANSFERASE YLR126C-RELATED"/>
    <property type="match status" value="1"/>
</dbReference>
<dbReference type="InterPro" id="IPR044992">
    <property type="entry name" value="ChyE-like"/>
</dbReference>
<evidence type="ECO:0000313" key="3">
    <source>
        <dbReference type="Proteomes" id="UP001209540"/>
    </source>
</evidence>
<dbReference type="Gene3D" id="3.40.50.880">
    <property type="match status" value="1"/>
</dbReference>
<dbReference type="GO" id="GO:0005829">
    <property type="term" value="C:cytosol"/>
    <property type="evidence" value="ECO:0007669"/>
    <property type="project" value="TreeGrafter"/>
</dbReference>
<evidence type="ECO:0000259" key="1">
    <source>
        <dbReference type="Pfam" id="PF00117"/>
    </source>
</evidence>
<dbReference type="PANTHER" id="PTHR42695">
    <property type="entry name" value="GLUTAMINE AMIDOTRANSFERASE YLR126C-RELATED"/>
    <property type="match status" value="1"/>
</dbReference>
<dbReference type="GO" id="GO:0005634">
    <property type="term" value="C:nucleus"/>
    <property type="evidence" value="ECO:0007669"/>
    <property type="project" value="TreeGrafter"/>
</dbReference>
<proteinExistence type="predicted"/>
<dbReference type="Proteomes" id="UP001209540">
    <property type="component" value="Unassembled WGS sequence"/>
</dbReference>
<sequence>MTTRKLNLALLVCDTPKPEVLEKYGDYPTMFTNVFKRANEQKVDITWQYFDVVEKQEYPDLRDLADNRTFDGIVISGSAASAYTDLPWILKLVQFVHKLRAEPYRSQVKLVGICFGHQIIARACGGSCEKNPNGWEFGLIPVYLTPMGKHYLKTDKVFTVKYIHDGHEKKRDYTMTNDVEDDDEKEVNQVHQDHVKDLPPGFHSLATTAPHTPIHSLLSDDNQCITVQGHPEFVRQVVRILLTLRRDAGIVPKDYANEQLEKLDKEPANDDDDEWMVSKFIDFILGELPKVPKDHIDLTTGQAFGNNILIGND</sequence>
<dbReference type="InterPro" id="IPR029062">
    <property type="entry name" value="Class_I_gatase-like"/>
</dbReference>
<dbReference type="SUPFAM" id="SSF52317">
    <property type="entry name" value="Class I glutamine amidotransferase-like"/>
    <property type="match status" value="1"/>
</dbReference>
<keyword evidence="2" id="KW-0315">Glutamine amidotransferase</keyword>
<keyword evidence="3" id="KW-1185">Reference proteome</keyword>
<protein>
    <submittedName>
        <fullName evidence="2">Class I glutamine amidotransferase-like protein</fullName>
    </submittedName>
</protein>
<reference evidence="2" key="2">
    <citation type="submission" date="2023-02" db="EMBL/GenBank/DDBJ databases">
        <authorList>
            <consortium name="DOE Joint Genome Institute"/>
            <person name="Mondo S.J."/>
            <person name="Chang Y."/>
            <person name="Wang Y."/>
            <person name="Ahrendt S."/>
            <person name="Andreopoulos W."/>
            <person name="Barry K."/>
            <person name="Beard J."/>
            <person name="Benny G.L."/>
            <person name="Blankenship S."/>
            <person name="Bonito G."/>
            <person name="Cuomo C."/>
            <person name="Desiro A."/>
            <person name="Gervers K.A."/>
            <person name="Hundley H."/>
            <person name="Kuo A."/>
            <person name="LaButti K."/>
            <person name="Lang B.F."/>
            <person name="Lipzen A."/>
            <person name="O'Donnell K."/>
            <person name="Pangilinan J."/>
            <person name="Reynolds N."/>
            <person name="Sandor L."/>
            <person name="Smith M.W."/>
            <person name="Tsang A."/>
            <person name="Grigoriev I.V."/>
            <person name="Stajich J.E."/>
            <person name="Spatafora J.W."/>
        </authorList>
    </citation>
    <scope>NUCLEOTIDE SEQUENCE</scope>
    <source>
        <strain evidence="2">RSA 2281</strain>
    </source>
</reference>
<comment type="caution">
    <text evidence="2">The sequence shown here is derived from an EMBL/GenBank/DDBJ whole genome shotgun (WGS) entry which is preliminary data.</text>
</comment>
<organism evidence="2 3">
    <name type="scientific">Phascolomyces articulosus</name>
    <dbReference type="NCBI Taxonomy" id="60185"/>
    <lineage>
        <taxon>Eukaryota</taxon>
        <taxon>Fungi</taxon>
        <taxon>Fungi incertae sedis</taxon>
        <taxon>Mucoromycota</taxon>
        <taxon>Mucoromycotina</taxon>
        <taxon>Mucoromycetes</taxon>
        <taxon>Mucorales</taxon>
        <taxon>Lichtheimiaceae</taxon>
        <taxon>Phascolomyces</taxon>
    </lineage>
</organism>
<name>A0AAD5JXY0_9FUNG</name>
<dbReference type="Pfam" id="PF00117">
    <property type="entry name" value="GATase"/>
    <property type="match status" value="1"/>
</dbReference>
<gene>
    <name evidence="2" type="ORF">BDA99DRAFT_538383</name>
</gene>
<dbReference type="EMBL" id="JAIXMP010000017">
    <property type="protein sequence ID" value="KAI9259416.1"/>
    <property type="molecule type" value="Genomic_DNA"/>
</dbReference>
<dbReference type="AlphaFoldDB" id="A0AAD5JXY0"/>
<dbReference type="InterPro" id="IPR017926">
    <property type="entry name" value="GATASE"/>
</dbReference>
<evidence type="ECO:0000313" key="2">
    <source>
        <dbReference type="EMBL" id="KAI9259416.1"/>
    </source>
</evidence>
<dbReference type="PROSITE" id="PS51273">
    <property type="entry name" value="GATASE_TYPE_1"/>
    <property type="match status" value="1"/>
</dbReference>
<feature type="domain" description="Glutamine amidotransferase" evidence="1">
    <location>
        <begin position="39"/>
        <end position="235"/>
    </location>
</feature>
<accession>A0AAD5JXY0</accession>